<evidence type="ECO:0000313" key="3">
    <source>
        <dbReference type="Proteomes" id="UP001519460"/>
    </source>
</evidence>
<accession>A0ABD0L6S5</accession>
<evidence type="ECO:0000256" key="1">
    <source>
        <dbReference type="SAM" id="MobiDB-lite"/>
    </source>
</evidence>
<dbReference type="AlphaFoldDB" id="A0ABD0L6S5"/>
<dbReference type="EMBL" id="JACVVK020000076">
    <property type="protein sequence ID" value="KAK7495236.1"/>
    <property type="molecule type" value="Genomic_DNA"/>
</dbReference>
<sequence>MPAAIDGHGTDQQWTLQTDRPLYHIVIRLCGHFSTPASPYSPSRYHSVVTLSVYRGGTVSLVATGHRVCVSVVEWYQLGTKYKTLHSSATTPPSHLDSSSGQWTRVTQIRGPKVTDHTVSNPRRLRAGCNPNPRSSQLTSAYWSHLRRSWGNSQGLND</sequence>
<feature type="region of interest" description="Disordered" evidence="1">
    <location>
        <begin position="86"/>
        <end position="133"/>
    </location>
</feature>
<comment type="caution">
    <text evidence="2">The sequence shown here is derived from an EMBL/GenBank/DDBJ whole genome shotgun (WGS) entry which is preliminary data.</text>
</comment>
<feature type="compositionally biased region" description="Polar residues" evidence="1">
    <location>
        <begin position="86"/>
        <end position="107"/>
    </location>
</feature>
<name>A0ABD0L6S5_9CAEN</name>
<organism evidence="2 3">
    <name type="scientific">Batillaria attramentaria</name>
    <dbReference type="NCBI Taxonomy" id="370345"/>
    <lineage>
        <taxon>Eukaryota</taxon>
        <taxon>Metazoa</taxon>
        <taxon>Spiralia</taxon>
        <taxon>Lophotrochozoa</taxon>
        <taxon>Mollusca</taxon>
        <taxon>Gastropoda</taxon>
        <taxon>Caenogastropoda</taxon>
        <taxon>Sorbeoconcha</taxon>
        <taxon>Cerithioidea</taxon>
        <taxon>Batillariidae</taxon>
        <taxon>Batillaria</taxon>
    </lineage>
</organism>
<proteinExistence type="predicted"/>
<gene>
    <name evidence="2" type="ORF">BaRGS_00013418</name>
</gene>
<reference evidence="2 3" key="1">
    <citation type="journal article" date="2023" name="Sci. Data">
        <title>Genome assembly of the Korean intertidal mud-creeper Batillaria attramentaria.</title>
        <authorList>
            <person name="Patra A.K."/>
            <person name="Ho P.T."/>
            <person name="Jun S."/>
            <person name="Lee S.J."/>
            <person name="Kim Y."/>
            <person name="Won Y.J."/>
        </authorList>
    </citation>
    <scope>NUCLEOTIDE SEQUENCE [LARGE SCALE GENOMIC DNA]</scope>
    <source>
        <strain evidence="2">Wonlab-2016</strain>
    </source>
</reference>
<protein>
    <submittedName>
        <fullName evidence="2">Uncharacterized protein</fullName>
    </submittedName>
</protein>
<keyword evidence="3" id="KW-1185">Reference proteome</keyword>
<evidence type="ECO:0000313" key="2">
    <source>
        <dbReference type="EMBL" id="KAK7495236.1"/>
    </source>
</evidence>
<dbReference type="Proteomes" id="UP001519460">
    <property type="component" value="Unassembled WGS sequence"/>
</dbReference>